<proteinExistence type="inferred from homology"/>
<evidence type="ECO:0000256" key="9">
    <source>
        <dbReference type="ARBA" id="ARBA00030150"/>
    </source>
</evidence>
<comment type="subcellular location">
    <subcellularLocation>
        <location evidence="1">Secreted</location>
    </subcellularLocation>
</comment>
<keyword evidence="5" id="KW-0091">Biomineralization</keyword>
<keyword evidence="3" id="KW-0301">Gamma-carboxyglutamic acid</keyword>
<protein>
    <recommendedName>
        <fullName evidence="9">Bone Gla protein</fullName>
    </recommendedName>
    <alternativeName>
        <fullName evidence="10">Gamma-carboxyglutamic acid-containing protein</fullName>
    </alternativeName>
</protein>
<dbReference type="PROSITE" id="PS51257">
    <property type="entry name" value="PROKAR_LIPOPROTEIN"/>
    <property type="match status" value="1"/>
</dbReference>
<dbReference type="InterPro" id="IPR058704">
    <property type="entry name" value="BGLAP-like_C"/>
</dbReference>
<dbReference type="InterPro" id="IPR000294">
    <property type="entry name" value="GLA_domain"/>
</dbReference>
<name>A0AA88QRY0_9TELE</name>
<evidence type="ECO:0000256" key="1">
    <source>
        <dbReference type="ARBA" id="ARBA00004613"/>
    </source>
</evidence>
<evidence type="ECO:0000256" key="8">
    <source>
        <dbReference type="ARBA" id="ARBA00023157"/>
    </source>
</evidence>
<dbReference type="GO" id="GO:0005576">
    <property type="term" value="C:extracellular region"/>
    <property type="evidence" value="ECO:0007669"/>
    <property type="project" value="UniProtKB-SubCell"/>
</dbReference>
<keyword evidence="12" id="KW-1185">Reference proteome</keyword>
<dbReference type="GO" id="GO:0046848">
    <property type="term" value="F:hydroxyapatite binding"/>
    <property type="evidence" value="ECO:0007669"/>
    <property type="project" value="TreeGrafter"/>
</dbReference>
<dbReference type="PROSITE" id="PS00011">
    <property type="entry name" value="GLA_1"/>
    <property type="match status" value="1"/>
</dbReference>
<evidence type="ECO:0000256" key="2">
    <source>
        <dbReference type="ARBA" id="ARBA00008850"/>
    </source>
</evidence>
<dbReference type="GO" id="GO:1900076">
    <property type="term" value="P:regulation of cellular response to insulin stimulus"/>
    <property type="evidence" value="ECO:0007669"/>
    <property type="project" value="InterPro"/>
</dbReference>
<dbReference type="PANTHER" id="PTHR14235:SF0">
    <property type="entry name" value="OSTEOCALCIN"/>
    <property type="match status" value="1"/>
</dbReference>
<dbReference type="InterPro" id="IPR039176">
    <property type="entry name" value="Osteocalcin"/>
</dbReference>
<dbReference type="EMBL" id="JAUYZG010000001">
    <property type="protein sequence ID" value="KAK2917209.1"/>
    <property type="molecule type" value="Genomic_DNA"/>
</dbReference>
<dbReference type="GO" id="GO:0008147">
    <property type="term" value="F:structural constituent of bone"/>
    <property type="evidence" value="ECO:0007669"/>
    <property type="project" value="TreeGrafter"/>
</dbReference>
<organism evidence="11 12">
    <name type="scientific">Cirrhinus molitorella</name>
    <name type="common">mud carp</name>
    <dbReference type="NCBI Taxonomy" id="172907"/>
    <lineage>
        <taxon>Eukaryota</taxon>
        <taxon>Metazoa</taxon>
        <taxon>Chordata</taxon>
        <taxon>Craniata</taxon>
        <taxon>Vertebrata</taxon>
        <taxon>Euteleostomi</taxon>
        <taxon>Actinopterygii</taxon>
        <taxon>Neopterygii</taxon>
        <taxon>Teleostei</taxon>
        <taxon>Ostariophysi</taxon>
        <taxon>Cypriniformes</taxon>
        <taxon>Cyprinidae</taxon>
        <taxon>Labeoninae</taxon>
        <taxon>Labeonini</taxon>
        <taxon>Cirrhinus</taxon>
    </lineage>
</organism>
<evidence type="ECO:0000256" key="4">
    <source>
        <dbReference type="ARBA" id="ARBA00022525"/>
    </source>
</evidence>
<dbReference type="Proteomes" id="UP001187343">
    <property type="component" value="Unassembled WGS sequence"/>
</dbReference>
<dbReference type="AlphaFoldDB" id="A0AA88QRY0"/>
<evidence type="ECO:0000256" key="3">
    <source>
        <dbReference type="ARBA" id="ARBA00022479"/>
    </source>
</evidence>
<evidence type="ECO:0000313" key="11">
    <source>
        <dbReference type="EMBL" id="KAK2917209.1"/>
    </source>
</evidence>
<dbReference type="GO" id="GO:0060348">
    <property type="term" value="P:bone development"/>
    <property type="evidence" value="ECO:0007669"/>
    <property type="project" value="InterPro"/>
</dbReference>
<reference evidence="11" key="1">
    <citation type="submission" date="2023-08" db="EMBL/GenBank/DDBJ databases">
        <title>Chromosome-level Genome Assembly of mud carp (Cirrhinus molitorella).</title>
        <authorList>
            <person name="Liu H."/>
        </authorList>
    </citation>
    <scope>NUCLEOTIDE SEQUENCE</scope>
    <source>
        <strain evidence="11">Prfri</strain>
        <tissue evidence="11">Muscle</tissue>
    </source>
</reference>
<evidence type="ECO:0000256" key="5">
    <source>
        <dbReference type="ARBA" id="ARBA00022591"/>
    </source>
</evidence>
<gene>
    <name evidence="11" type="ORF">Q8A67_001583</name>
</gene>
<dbReference type="SUPFAM" id="SSF57630">
    <property type="entry name" value="GLA-domain"/>
    <property type="match status" value="1"/>
</dbReference>
<evidence type="ECO:0000256" key="6">
    <source>
        <dbReference type="ARBA" id="ARBA00022723"/>
    </source>
</evidence>
<accession>A0AA88QRY0</accession>
<dbReference type="PROSITE" id="PS50998">
    <property type="entry name" value="GLA_2"/>
    <property type="match status" value="1"/>
</dbReference>
<dbReference type="GO" id="GO:0032571">
    <property type="term" value="P:response to vitamin K"/>
    <property type="evidence" value="ECO:0007669"/>
    <property type="project" value="InterPro"/>
</dbReference>
<dbReference type="GO" id="GO:0001649">
    <property type="term" value="P:osteoblast differentiation"/>
    <property type="evidence" value="ECO:0007669"/>
    <property type="project" value="TreeGrafter"/>
</dbReference>
<sequence length="101" mass="10737">MKNLTLLIFCCMIAACLSAGLPDTKSVSPAESPSDDGVFVKRDLASTVVRQKRAGTAPADLTVAQLESLREVCEANLACEDMMDTSGIIAAYTAYYGPIPY</sequence>
<evidence type="ECO:0000313" key="12">
    <source>
        <dbReference type="Proteomes" id="UP001187343"/>
    </source>
</evidence>
<dbReference type="GO" id="GO:0031214">
    <property type="term" value="P:biomineral tissue development"/>
    <property type="evidence" value="ECO:0007669"/>
    <property type="project" value="UniProtKB-KW"/>
</dbReference>
<dbReference type="PANTHER" id="PTHR14235">
    <property type="entry name" value="OSTEOCALCIN"/>
    <property type="match status" value="1"/>
</dbReference>
<comment type="caution">
    <text evidence="11">The sequence shown here is derived from an EMBL/GenBank/DDBJ whole genome shotgun (WGS) entry which is preliminary data.</text>
</comment>
<keyword evidence="6" id="KW-0479">Metal-binding</keyword>
<evidence type="ECO:0000256" key="10">
    <source>
        <dbReference type="ARBA" id="ARBA00033350"/>
    </source>
</evidence>
<dbReference type="InterPro" id="IPR035972">
    <property type="entry name" value="GLA-like_dom_SF"/>
</dbReference>
<dbReference type="GO" id="GO:0005509">
    <property type="term" value="F:calcium ion binding"/>
    <property type="evidence" value="ECO:0007669"/>
    <property type="project" value="InterPro"/>
</dbReference>
<keyword evidence="7" id="KW-0106">Calcium</keyword>
<dbReference type="Pfam" id="PF25890">
    <property type="entry name" value="BGLAP_C"/>
    <property type="match status" value="1"/>
</dbReference>
<keyword evidence="4" id="KW-0964">Secreted</keyword>
<comment type="similarity">
    <text evidence="2">Belongs to the osteocalcin/matrix Gla protein family.</text>
</comment>
<keyword evidence="8" id="KW-1015">Disulfide bond</keyword>
<evidence type="ECO:0000256" key="7">
    <source>
        <dbReference type="ARBA" id="ARBA00022837"/>
    </source>
</evidence>